<evidence type="ECO:0000256" key="3">
    <source>
        <dbReference type="ARBA" id="ARBA00022771"/>
    </source>
</evidence>
<feature type="region of interest" description="Disordered" evidence="7">
    <location>
        <begin position="335"/>
        <end position="358"/>
    </location>
</feature>
<sequence>MYSFKVRPCSRAYSHDWTECPFVHPGENARRRDPRKYHYSCMPCPDFRKGACRRGDLCEYAHGVFECWLHPAQYRTRICKDGPACARRVCFFAHAPDELRPLFVSTGSAAPSPRSSDFMPMPMPPASPSSSSSLPSAGMPPLSPSAAGIAAHSSSSSSAPLGCAGWPQPSVPALHLPGSVLHSSRLRASLSARDVQVADDFSSLMSDYDYVLRGNDLSHSRLGASAGNRMIARALTLAPANLDDLFSAEIASSPNYSSDQGAIFSPSHKNAILHQLQQQQQQQTLFSPKAVDAQQLSPHSSLLQASLGIGSSGRMSPRSMEPISPMNSHFAALAQREKQQQQTLRSLSSRDLGSGTSLIVGSPVNSSWPNWGSPSRAPDWEVNSEELGRLQRSSSFELRSGGGEEPDLSWVHSLVKESPPEKPVGTGSAHASAGRSNLMPAGVIPGGEVPNSNLHMGGLDQAADVGALLEQMQLERKVV</sequence>
<feature type="compositionally biased region" description="Low complexity" evidence="7">
    <location>
        <begin position="128"/>
        <end position="153"/>
    </location>
</feature>
<keyword evidence="2" id="KW-0677">Repeat</keyword>
<dbReference type="Pfam" id="PF00642">
    <property type="entry name" value="zf-CCCH"/>
    <property type="match status" value="1"/>
</dbReference>
<evidence type="ECO:0000256" key="5">
    <source>
        <dbReference type="ARBA" id="ARBA00023125"/>
    </source>
</evidence>
<keyword evidence="1 6" id="KW-0479">Metal-binding</keyword>
<dbReference type="PROSITE" id="PS50103">
    <property type="entry name" value="ZF_C3H1"/>
    <property type="match status" value="1"/>
</dbReference>
<dbReference type="PANTHER" id="PTHR14493:SF153">
    <property type="entry name" value="ZINC FINGER CCCH DOMAIN-CONTAINING PROTEIN 24"/>
    <property type="match status" value="1"/>
</dbReference>
<organism evidence="9 10">
    <name type="scientific">Ananas comosus</name>
    <name type="common">Pineapple</name>
    <name type="synonym">Ananas ananas</name>
    <dbReference type="NCBI Taxonomy" id="4615"/>
    <lineage>
        <taxon>Eukaryota</taxon>
        <taxon>Viridiplantae</taxon>
        <taxon>Streptophyta</taxon>
        <taxon>Embryophyta</taxon>
        <taxon>Tracheophyta</taxon>
        <taxon>Spermatophyta</taxon>
        <taxon>Magnoliopsida</taxon>
        <taxon>Liliopsida</taxon>
        <taxon>Poales</taxon>
        <taxon>Bromeliaceae</taxon>
        <taxon>Bromelioideae</taxon>
        <taxon>Ananas</taxon>
    </lineage>
</organism>
<name>A0A199USE7_ANACO</name>
<dbReference type="InterPro" id="IPR000571">
    <property type="entry name" value="Znf_CCCH"/>
</dbReference>
<feature type="region of interest" description="Disordered" evidence="7">
    <location>
        <begin position="113"/>
        <end position="153"/>
    </location>
</feature>
<accession>A0A199USE7</accession>
<evidence type="ECO:0000313" key="9">
    <source>
        <dbReference type="EMBL" id="OAY67555.1"/>
    </source>
</evidence>
<evidence type="ECO:0000256" key="1">
    <source>
        <dbReference type="ARBA" id="ARBA00022723"/>
    </source>
</evidence>
<dbReference type="SMART" id="SM00356">
    <property type="entry name" value="ZnF_C3H1"/>
    <property type="match status" value="2"/>
</dbReference>
<dbReference type="GO" id="GO:0003677">
    <property type="term" value="F:DNA binding"/>
    <property type="evidence" value="ECO:0007669"/>
    <property type="project" value="UniProtKB-KW"/>
</dbReference>
<protein>
    <submittedName>
        <fullName evidence="9">Zinc finger CCCH domain-containing protein 24</fullName>
    </submittedName>
</protein>
<dbReference type="InterPro" id="IPR057444">
    <property type="entry name" value="Znf-CCCH_AtC3H23-like"/>
</dbReference>
<dbReference type="Proteomes" id="UP000092600">
    <property type="component" value="Unassembled WGS sequence"/>
</dbReference>
<dbReference type="InterPro" id="IPR045234">
    <property type="entry name" value="Unkempt-like"/>
</dbReference>
<evidence type="ECO:0000313" key="10">
    <source>
        <dbReference type="Proteomes" id="UP000092600"/>
    </source>
</evidence>
<evidence type="ECO:0000256" key="4">
    <source>
        <dbReference type="ARBA" id="ARBA00022833"/>
    </source>
</evidence>
<dbReference type="GO" id="GO:0008270">
    <property type="term" value="F:zinc ion binding"/>
    <property type="evidence" value="ECO:0007669"/>
    <property type="project" value="UniProtKB-KW"/>
</dbReference>
<feature type="zinc finger region" description="C3H1-type" evidence="6">
    <location>
        <begin position="43"/>
        <end position="65"/>
    </location>
</feature>
<reference evidence="9 10" key="1">
    <citation type="journal article" date="2016" name="DNA Res.">
        <title>The draft genome of MD-2 pineapple using hybrid error correction of long reads.</title>
        <authorList>
            <person name="Redwan R.M."/>
            <person name="Saidin A."/>
            <person name="Kumar S.V."/>
        </authorList>
    </citation>
    <scope>NUCLEOTIDE SEQUENCE [LARGE SCALE GENOMIC DNA]</scope>
    <source>
        <strain evidence="10">cv. MD2</strain>
        <tissue evidence="9">Leaf</tissue>
    </source>
</reference>
<feature type="domain" description="C3H1-type" evidence="8">
    <location>
        <begin position="43"/>
        <end position="65"/>
    </location>
</feature>
<dbReference type="PANTHER" id="PTHR14493">
    <property type="entry name" value="UNKEMPT FAMILY MEMBER"/>
    <property type="match status" value="1"/>
</dbReference>
<keyword evidence="4 6" id="KW-0862">Zinc</keyword>
<keyword evidence="3 6" id="KW-0863">Zinc-finger</keyword>
<gene>
    <name evidence="9" type="ORF">ACMD2_19208</name>
</gene>
<dbReference type="Pfam" id="PF25512">
    <property type="entry name" value="zf-CCCH_AtC3H23"/>
    <property type="match status" value="1"/>
</dbReference>
<dbReference type="FunFam" id="3.30.1370.210:FF:000007">
    <property type="entry name" value="Zinc finger CCCH domain-containing protein"/>
    <property type="match status" value="1"/>
</dbReference>
<feature type="compositionally biased region" description="Low complexity" evidence="7">
    <location>
        <begin position="340"/>
        <end position="358"/>
    </location>
</feature>
<comment type="caution">
    <text evidence="9">The sequence shown here is derived from an EMBL/GenBank/DDBJ whole genome shotgun (WGS) entry which is preliminary data.</text>
</comment>
<dbReference type="EMBL" id="LSRQ01005476">
    <property type="protein sequence ID" value="OAY67555.1"/>
    <property type="molecule type" value="Genomic_DNA"/>
</dbReference>
<evidence type="ECO:0000259" key="8">
    <source>
        <dbReference type="PROSITE" id="PS50103"/>
    </source>
</evidence>
<evidence type="ECO:0000256" key="6">
    <source>
        <dbReference type="PROSITE-ProRule" id="PRU00723"/>
    </source>
</evidence>
<evidence type="ECO:0000256" key="7">
    <source>
        <dbReference type="SAM" id="MobiDB-lite"/>
    </source>
</evidence>
<proteinExistence type="predicted"/>
<feature type="region of interest" description="Disordered" evidence="7">
    <location>
        <begin position="417"/>
        <end position="436"/>
    </location>
</feature>
<keyword evidence="5" id="KW-0238">DNA-binding</keyword>
<evidence type="ECO:0000256" key="2">
    <source>
        <dbReference type="ARBA" id="ARBA00022737"/>
    </source>
</evidence>
<dbReference type="Gene3D" id="3.30.1370.210">
    <property type="match status" value="1"/>
</dbReference>
<dbReference type="AlphaFoldDB" id="A0A199USE7"/>